<feature type="binding site" evidence="13">
    <location>
        <position position="319"/>
    </location>
    <ligand>
        <name>ATP</name>
        <dbReference type="ChEBI" id="CHEBI:30616"/>
    </ligand>
</feature>
<dbReference type="InterPro" id="IPR027303">
    <property type="entry name" value="Gln_synth_gly_rich_site"/>
</dbReference>
<evidence type="ECO:0000256" key="11">
    <source>
        <dbReference type="ARBA" id="ARBA00049436"/>
    </source>
</evidence>
<feature type="binding site" evidence="14">
    <location>
        <position position="199"/>
    </location>
    <ligand>
        <name>Mg(2+)</name>
        <dbReference type="ChEBI" id="CHEBI:18420"/>
        <label>1</label>
    </ligand>
</feature>
<dbReference type="EC" id="6.3.1.2" evidence="3 17"/>
<evidence type="ECO:0000256" key="14">
    <source>
        <dbReference type="PIRSR" id="PIRSR604809-3"/>
    </source>
</evidence>
<keyword evidence="7 14" id="KW-0479">Metal-binding</keyword>
<dbReference type="Gene3D" id="3.30.590.10">
    <property type="entry name" value="Glutamine synthetase/guanido kinase, catalytic domain"/>
    <property type="match status" value="1"/>
</dbReference>
<dbReference type="PANTHER" id="PTHR43785:SF12">
    <property type="entry name" value="TYPE-1 GLUTAMINE SYNTHETASE 2"/>
    <property type="match status" value="1"/>
</dbReference>
<gene>
    <name evidence="20" type="primary">glnA</name>
    <name evidence="20" type="ORF">GJU40_14815</name>
</gene>
<keyword evidence="6 17" id="KW-0436">Ligase</keyword>
<dbReference type="OrthoDB" id="9807095at2"/>
<feature type="binding site" evidence="14">
    <location>
        <position position="336"/>
    </location>
    <ligand>
        <name>Mg(2+)</name>
        <dbReference type="ChEBI" id="CHEBI:18420"/>
        <label>1</label>
    </ligand>
</feature>
<evidence type="ECO:0000256" key="15">
    <source>
        <dbReference type="PROSITE-ProRule" id="PRU01330"/>
    </source>
</evidence>
<dbReference type="Pfam" id="PF00120">
    <property type="entry name" value="Gln-synt_C"/>
    <property type="match status" value="1"/>
</dbReference>
<dbReference type="InterPro" id="IPR027302">
    <property type="entry name" value="Gln_synth_N_conserv_site"/>
</dbReference>
<comment type="caution">
    <text evidence="20">The sequence shown here is derived from an EMBL/GenBank/DDBJ whole genome shotgun (WGS) entry which is preliminary data.</text>
</comment>
<feature type="binding site" evidence="14">
    <location>
        <position position="138"/>
    </location>
    <ligand>
        <name>Mg(2+)</name>
        <dbReference type="ChEBI" id="CHEBI:18420"/>
        <label>1</label>
    </ligand>
</feature>
<comment type="similarity">
    <text evidence="2 15 16">Belongs to the glutamine synthetase family.</text>
</comment>
<feature type="binding site" evidence="14">
    <location>
        <position position="192"/>
    </location>
    <ligand>
        <name>Mg(2+)</name>
        <dbReference type="ChEBI" id="CHEBI:18420"/>
        <label>1</label>
    </ligand>
</feature>
<dbReference type="AlphaFoldDB" id="A0A7X2LYB6"/>
<evidence type="ECO:0000256" key="16">
    <source>
        <dbReference type="RuleBase" id="RU000384"/>
    </source>
</evidence>
<evidence type="ECO:0000259" key="19">
    <source>
        <dbReference type="PROSITE" id="PS51987"/>
    </source>
</evidence>
<evidence type="ECO:0000313" key="20">
    <source>
        <dbReference type="EMBL" id="MRX73415.1"/>
    </source>
</evidence>
<dbReference type="SUPFAM" id="SSF54368">
    <property type="entry name" value="Glutamine synthetase, N-terminal domain"/>
    <property type="match status" value="1"/>
</dbReference>
<comment type="catalytic activity">
    <reaction evidence="11 17">
        <text>L-glutamate + NH4(+) + ATP = L-glutamine + ADP + phosphate + H(+)</text>
        <dbReference type="Rhea" id="RHEA:16169"/>
        <dbReference type="ChEBI" id="CHEBI:15378"/>
        <dbReference type="ChEBI" id="CHEBI:28938"/>
        <dbReference type="ChEBI" id="CHEBI:29985"/>
        <dbReference type="ChEBI" id="CHEBI:30616"/>
        <dbReference type="ChEBI" id="CHEBI:43474"/>
        <dbReference type="ChEBI" id="CHEBI:58359"/>
        <dbReference type="ChEBI" id="CHEBI:456216"/>
        <dbReference type="EC" id="6.3.1.2"/>
    </reaction>
</comment>
<feature type="binding site" evidence="13">
    <location>
        <begin position="202"/>
        <end position="204"/>
    </location>
    <ligand>
        <name>ATP</name>
        <dbReference type="ChEBI" id="CHEBI:30616"/>
    </ligand>
</feature>
<dbReference type="PANTHER" id="PTHR43785">
    <property type="entry name" value="GAMMA-GLUTAMYLPUTRESCINE SYNTHETASE"/>
    <property type="match status" value="1"/>
</dbReference>
<accession>A0A7X2LYB6</accession>
<feature type="domain" description="GS beta-grasp" evidence="18">
    <location>
        <begin position="20"/>
        <end position="106"/>
    </location>
</feature>
<dbReference type="GO" id="GO:0005737">
    <property type="term" value="C:cytoplasm"/>
    <property type="evidence" value="ECO:0007669"/>
    <property type="project" value="UniProtKB-SubCell"/>
</dbReference>
<evidence type="ECO:0000256" key="17">
    <source>
        <dbReference type="RuleBase" id="RU004356"/>
    </source>
</evidence>
<evidence type="ECO:0000256" key="9">
    <source>
        <dbReference type="ARBA" id="ARBA00022840"/>
    </source>
</evidence>
<name>A0A7X2LYB6_9BACI</name>
<dbReference type="Gene3D" id="3.10.20.70">
    <property type="entry name" value="Glutamine synthetase, N-terminal domain"/>
    <property type="match status" value="1"/>
</dbReference>
<evidence type="ECO:0000256" key="10">
    <source>
        <dbReference type="ARBA" id="ARBA00022842"/>
    </source>
</evidence>
<dbReference type="GO" id="GO:0006542">
    <property type="term" value="P:glutamine biosynthetic process"/>
    <property type="evidence" value="ECO:0007669"/>
    <property type="project" value="InterPro"/>
</dbReference>
<keyword evidence="10 14" id="KW-0460">Magnesium</keyword>
<dbReference type="InterPro" id="IPR008146">
    <property type="entry name" value="Gln_synth_cat_dom"/>
</dbReference>
<dbReference type="SMART" id="SM01230">
    <property type="entry name" value="Gln-synt_C"/>
    <property type="match status" value="1"/>
</dbReference>
<reference evidence="20 21" key="1">
    <citation type="submission" date="2019-11" db="EMBL/GenBank/DDBJ databases">
        <title>Bacillus lacus genome.</title>
        <authorList>
            <person name="Allen C.J."/>
            <person name="Newman J.D."/>
        </authorList>
    </citation>
    <scope>NUCLEOTIDE SEQUENCE [LARGE SCALE GENOMIC DNA]</scope>
    <source>
        <strain evidence="20 21">KCTC 33946</strain>
    </source>
</reference>
<feature type="binding site" evidence="13">
    <location>
        <position position="187"/>
    </location>
    <ligand>
        <name>ATP</name>
        <dbReference type="ChEBI" id="CHEBI:30616"/>
    </ligand>
</feature>
<dbReference type="GO" id="GO:0004356">
    <property type="term" value="F:glutamine synthetase activity"/>
    <property type="evidence" value="ECO:0007669"/>
    <property type="project" value="UniProtKB-EC"/>
</dbReference>
<comment type="cofactor">
    <cofactor evidence="14">
        <name>Mg(2+)</name>
        <dbReference type="ChEBI" id="CHEBI:18420"/>
    </cofactor>
    <text evidence="14">Binds 2 Mg(2+) ions per subunit.</text>
</comment>
<dbReference type="PROSITE" id="PS51986">
    <property type="entry name" value="GS_BETA_GRASP"/>
    <property type="match status" value="1"/>
</dbReference>
<feature type="binding site" evidence="14">
    <location>
        <position position="136"/>
    </location>
    <ligand>
        <name>Mg(2+)</name>
        <dbReference type="ChEBI" id="CHEBI:18420"/>
        <label>1</label>
    </ligand>
</feature>
<proteinExistence type="inferred from homology"/>
<dbReference type="PROSITE" id="PS00180">
    <property type="entry name" value="GLNA_1"/>
    <property type="match status" value="1"/>
</dbReference>
<feature type="binding site" evidence="14">
    <location>
        <position position="248"/>
    </location>
    <ligand>
        <name>Mg(2+)</name>
        <dbReference type="ChEBI" id="CHEBI:18420"/>
        <label>1</label>
    </ligand>
</feature>
<dbReference type="NCBIfam" id="TIGR00653">
    <property type="entry name" value="GlnA"/>
    <property type="match status" value="1"/>
</dbReference>
<evidence type="ECO:0000256" key="13">
    <source>
        <dbReference type="PIRSR" id="PIRSR604809-2"/>
    </source>
</evidence>
<feature type="binding site" evidence="12">
    <location>
        <begin position="243"/>
        <end position="244"/>
    </location>
    <ligand>
        <name>L-glutamate</name>
        <dbReference type="ChEBI" id="CHEBI:29985"/>
    </ligand>
</feature>
<feature type="binding site" evidence="12">
    <location>
        <position position="319"/>
    </location>
    <ligand>
        <name>L-glutamate</name>
        <dbReference type="ChEBI" id="CHEBI:29985"/>
    </ligand>
</feature>
<organism evidence="20 21">
    <name type="scientific">Metabacillus lacus</name>
    <dbReference type="NCBI Taxonomy" id="1983721"/>
    <lineage>
        <taxon>Bacteria</taxon>
        <taxon>Bacillati</taxon>
        <taxon>Bacillota</taxon>
        <taxon>Bacilli</taxon>
        <taxon>Bacillales</taxon>
        <taxon>Bacillaceae</taxon>
        <taxon>Metabacillus</taxon>
    </lineage>
</organism>
<evidence type="ECO:0000256" key="6">
    <source>
        <dbReference type="ARBA" id="ARBA00022598"/>
    </source>
</evidence>
<dbReference type="Pfam" id="PF03951">
    <property type="entry name" value="Gln-synt_N"/>
    <property type="match status" value="1"/>
</dbReference>
<evidence type="ECO:0000256" key="1">
    <source>
        <dbReference type="ARBA" id="ARBA00004496"/>
    </source>
</evidence>
<evidence type="ECO:0000313" key="21">
    <source>
        <dbReference type="Proteomes" id="UP000448867"/>
    </source>
</evidence>
<feature type="binding site" evidence="12">
    <location>
        <position position="301"/>
    </location>
    <ligand>
        <name>L-glutamate</name>
        <dbReference type="ChEBI" id="CHEBI:29985"/>
    </ligand>
</feature>
<dbReference type="InterPro" id="IPR014746">
    <property type="entry name" value="Gln_synth/guanido_kin_cat_dom"/>
</dbReference>
<comment type="subcellular location">
    <subcellularLocation>
        <location evidence="1">Cytoplasm</location>
    </subcellularLocation>
</comment>
<protein>
    <recommendedName>
        <fullName evidence="4 17">Glutamine synthetase</fullName>
        <ecNumber evidence="3 17">6.3.1.2</ecNumber>
    </recommendedName>
</protein>
<keyword evidence="21" id="KW-1185">Reference proteome</keyword>
<feature type="binding site" evidence="12">
    <location>
        <position position="338"/>
    </location>
    <ligand>
        <name>L-glutamate</name>
        <dbReference type="ChEBI" id="CHEBI:29985"/>
    </ligand>
</feature>
<keyword evidence="5" id="KW-0963">Cytoplasm</keyword>
<keyword evidence="9 13" id="KW-0067">ATP-binding</keyword>
<dbReference type="InterPro" id="IPR036651">
    <property type="entry name" value="Gln_synt_N_sf"/>
</dbReference>
<dbReference type="PROSITE" id="PS51987">
    <property type="entry name" value="GS_CATALYTIC"/>
    <property type="match status" value="1"/>
</dbReference>
<evidence type="ECO:0000256" key="7">
    <source>
        <dbReference type="ARBA" id="ARBA00022723"/>
    </source>
</evidence>
<dbReference type="GO" id="GO:0005524">
    <property type="term" value="F:ATP binding"/>
    <property type="evidence" value="ECO:0007669"/>
    <property type="project" value="UniProtKB-KW"/>
</dbReference>
<evidence type="ECO:0000256" key="3">
    <source>
        <dbReference type="ARBA" id="ARBA00012937"/>
    </source>
</evidence>
<dbReference type="PROSITE" id="PS00181">
    <property type="entry name" value="GLNA_ATP"/>
    <property type="match status" value="1"/>
</dbReference>
<dbReference type="SUPFAM" id="SSF55931">
    <property type="entry name" value="Glutamine synthetase/guanido kinase"/>
    <property type="match status" value="1"/>
</dbReference>
<evidence type="ECO:0000256" key="8">
    <source>
        <dbReference type="ARBA" id="ARBA00022741"/>
    </source>
</evidence>
<dbReference type="GO" id="GO:0046872">
    <property type="term" value="F:metal ion binding"/>
    <property type="evidence" value="ECO:0007669"/>
    <property type="project" value="UniProtKB-KW"/>
</dbReference>
<feature type="domain" description="GS catalytic" evidence="19">
    <location>
        <begin position="113"/>
        <end position="447"/>
    </location>
</feature>
<evidence type="ECO:0000256" key="2">
    <source>
        <dbReference type="ARBA" id="ARBA00009897"/>
    </source>
</evidence>
<sequence length="447" mass="50726">MAISLENEQLENIKKQIAEKKVELLHMQFVDIEGILKHVTITIDQLESAVEGKIMFDGSSIKGFCPVNNSDLYLRSDLNTFSILPWSIEDGYAEARLLCSVYNPDNTPYEGDPRHVLKRTIEKAGRLGYTISIGPELEFFLFQMDDKGVPTTTPHDQGGYFEPSHDLGEKVRLEIYRTLKAMGFKIEASHHEVAMGQHEINFEFKDALTSADNATTYKWVVKNVAKQFNLHASFMPKPVQEINGSGMHINISLLQDGQNIFLDSEDELKLSKNAYYFINGLMLYTDQLSAITNPIVNSYKRLVPGYEAPCYIAWSTSNRSTLIRIPAKRGNATRVEVRHPDPSANPYLAYAAIAEAGLKGMELRELPVDLIDKDIFSMEVDERNAAGLRHLPDSLEAALVLMDKSEIAKEILGTHVYNTFIALKREEWAQYRTTVHKWELENYHSKF</sequence>
<keyword evidence="8 13" id="KW-0547">Nucleotide-binding</keyword>
<dbReference type="InterPro" id="IPR004809">
    <property type="entry name" value="Gln_synth_I"/>
</dbReference>
<evidence type="ECO:0000256" key="12">
    <source>
        <dbReference type="PIRSR" id="PIRSR604809-1"/>
    </source>
</evidence>
<dbReference type="RefSeq" id="WP_154308876.1">
    <property type="nucleotide sequence ID" value="NZ_WKKI01000034.1"/>
</dbReference>
<feature type="binding site" evidence="12">
    <location>
        <position position="307"/>
    </location>
    <ligand>
        <name>L-glutamate</name>
        <dbReference type="ChEBI" id="CHEBI:29985"/>
    </ligand>
</feature>
<evidence type="ECO:0000256" key="4">
    <source>
        <dbReference type="ARBA" id="ARBA00021364"/>
    </source>
</evidence>
<evidence type="ECO:0000256" key="5">
    <source>
        <dbReference type="ARBA" id="ARBA00022490"/>
    </source>
</evidence>
<evidence type="ECO:0000259" key="18">
    <source>
        <dbReference type="PROSITE" id="PS51986"/>
    </source>
</evidence>
<dbReference type="InterPro" id="IPR008147">
    <property type="entry name" value="Gln_synt_N"/>
</dbReference>
<dbReference type="Proteomes" id="UP000448867">
    <property type="component" value="Unassembled WGS sequence"/>
</dbReference>
<dbReference type="EMBL" id="WKKI01000034">
    <property type="protein sequence ID" value="MRX73415.1"/>
    <property type="molecule type" value="Genomic_DNA"/>
</dbReference>